<sequence length="225" mass="24625">MIWLIISLIGVGLSLWAQFRVKSSFSRWSNIPTHSGLTGSVVAREILDRNGLYDVPVEMVPGVLTDHYDPTVRAVRLSEPVYRSDSIASVSVAAHECGHALQHKEAYGALVFRHRMVPILNITSGIAPWLLMMGFVLKAMNLVLLGVILFAGVVLFHLVTLPVEFNASARAKKILLQQGWITEGEKRGVDRVLNAAALTYVGSAVVALGQLLYYASFLLGRGDED</sequence>
<gene>
    <name evidence="2" type="ORF">SAMN05421852_104115</name>
</gene>
<dbReference type="EMBL" id="FORR01000004">
    <property type="protein sequence ID" value="SFJ07852.1"/>
    <property type="molecule type" value="Genomic_DNA"/>
</dbReference>
<dbReference type="STRING" id="46223.SAMN05421852_104115"/>
<keyword evidence="1" id="KW-0472">Membrane</keyword>
<evidence type="ECO:0000313" key="3">
    <source>
        <dbReference type="Proteomes" id="UP000199545"/>
    </source>
</evidence>
<protein>
    <recommendedName>
        <fullName evidence="4">Zinc metallopeptidase</fullName>
    </recommendedName>
</protein>
<feature type="transmembrane region" description="Helical" evidence="1">
    <location>
        <begin position="192"/>
        <end position="215"/>
    </location>
</feature>
<dbReference type="PANTHER" id="PTHR36434">
    <property type="entry name" value="MEMBRANE PROTEASE YUGP-RELATED"/>
    <property type="match status" value="1"/>
</dbReference>
<dbReference type="OrthoDB" id="9784298at2"/>
<keyword evidence="3" id="KW-1185">Reference proteome</keyword>
<evidence type="ECO:0000313" key="2">
    <source>
        <dbReference type="EMBL" id="SFJ07852.1"/>
    </source>
</evidence>
<feature type="transmembrane region" description="Helical" evidence="1">
    <location>
        <begin position="143"/>
        <end position="163"/>
    </location>
</feature>
<keyword evidence="1" id="KW-0812">Transmembrane</keyword>
<dbReference type="Proteomes" id="UP000199545">
    <property type="component" value="Unassembled WGS sequence"/>
</dbReference>
<dbReference type="RefSeq" id="WP_093228870.1">
    <property type="nucleotide sequence ID" value="NZ_FORR01000004.1"/>
</dbReference>
<reference evidence="2 3" key="1">
    <citation type="submission" date="2016-10" db="EMBL/GenBank/DDBJ databases">
        <authorList>
            <person name="de Groot N.N."/>
        </authorList>
    </citation>
    <scope>NUCLEOTIDE SEQUENCE [LARGE SCALE GENOMIC DNA]</scope>
    <source>
        <strain evidence="2 3">DSM 44778</strain>
    </source>
</reference>
<dbReference type="Pfam" id="PF04298">
    <property type="entry name" value="Zn_peptidase_2"/>
    <property type="match status" value="1"/>
</dbReference>
<name>A0A1I3NFD7_9BACL</name>
<feature type="transmembrane region" description="Helical" evidence="1">
    <location>
        <begin position="119"/>
        <end position="137"/>
    </location>
</feature>
<dbReference type="AlphaFoldDB" id="A0A1I3NFD7"/>
<keyword evidence="1" id="KW-1133">Transmembrane helix</keyword>
<organism evidence="2 3">
    <name type="scientific">Thermoflavimicrobium dichotomicum</name>
    <dbReference type="NCBI Taxonomy" id="46223"/>
    <lineage>
        <taxon>Bacteria</taxon>
        <taxon>Bacillati</taxon>
        <taxon>Bacillota</taxon>
        <taxon>Bacilli</taxon>
        <taxon>Bacillales</taxon>
        <taxon>Thermoactinomycetaceae</taxon>
        <taxon>Thermoflavimicrobium</taxon>
    </lineage>
</organism>
<dbReference type="InterPro" id="IPR007395">
    <property type="entry name" value="Zn_peptidase_2"/>
</dbReference>
<dbReference type="PANTHER" id="PTHR36434:SF1">
    <property type="entry name" value="MEMBRANE PROTEASE YUGP-RELATED"/>
    <property type="match status" value="1"/>
</dbReference>
<evidence type="ECO:0008006" key="4">
    <source>
        <dbReference type="Google" id="ProtNLM"/>
    </source>
</evidence>
<evidence type="ECO:0000256" key="1">
    <source>
        <dbReference type="SAM" id="Phobius"/>
    </source>
</evidence>
<accession>A0A1I3NFD7</accession>
<proteinExistence type="predicted"/>